<protein>
    <submittedName>
        <fullName evidence="1">Uncharacterized protein</fullName>
    </submittedName>
</protein>
<organism evidence="1 2">
    <name type="scientific">Bauhinia variegata</name>
    <name type="common">Purple orchid tree</name>
    <name type="synonym">Phanera variegata</name>
    <dbReference type="NCBI Taxonomy" id="167791"/>
    <lineage>
        <taxon>Eukaryota</taxon>
        <taxon>Viridiplantae</taxon>
        <taxon>Streptophyta</taxon>
        <taxon>Embryophyta</taxon>
        <taxon>Tracheophyta</taxon>
        <taxon>Spermatophyta</taxon>
        <taxon>Magnoliopsida</taxon>
        <taxon>eudicotyledons</taxon>
        <taxon>Gunneridae</taxon>
        <taxon>Pentapetalae</taxon>
        <taxon>rosids</taxon>
        <taxon>fabids</taxon>
        <taxon>Fabales</taxon>
        <taxon>Fabaceae</taxon>
        <taxon>Cercidoideae</taxon>
        <taxon>Cercideae</taxon>
        <taxon>Bauhiniinae</taxon>
        <taxon>Bauhinia</taxon>
    </lineage>
</organism>
<dbReference type="EMBL" id="CM039433">
    <property type="protein sequence ID" value="KAI4327636.1"/>
    <property type="molecule type" value="Genomic_DNA"/>
</dbReference>
<evidence type="ECO:0000313" key="1">
    <source>
        <dbReference type="EMBL" id="KAI4327636.1"/>
    </source>
</evidence>
<evidence type="ECO:0000313" key="2">
    <source>
        <dbReference type="Proteomes" id="UP000828941"/>
    </source>
</evidence>
<name>A0ACB9MUC3_BAUVA</name>
<dbReference type="Proteomes" id="UP000828941">
    <property type="component" value="Chromosome 8"/>
</dbReference>
<reference evidence="1 2" key="1">
    <citation type="journal article" date="2022" name="DNA Res.">
        <title>Chromosomal-level genome assembly of the orchid tree Bauhinia variegata (Leguminosae; Cercidoideae) supports the allotetraploid origin hypothesis of Bauhinia.</title>
        <authorList>
            <person name="Zhong Y."/>
            <person name="Chen Y."/>
            <person name="Zheng D."/>
            <person name="Pang J."/>
            <person name="Liu Y."/>
            <person name="Luo S."/>
            <person name="Meng S."/>
            <person name="Qian L."/>
            <person name="Wei D."/>
            <person name="Dai S."/>
            <person name="Zhou R."/>
        </authorList>
    </citation>
    <scope>NUCLEOTIDE SEQUENCE [LARGE SCALE GENOMIC DNA]</scope>
    <source>
        <strain evidence="1">BV-YZ2020</strain>
    </source>
</reference>
<comment type="caution">
    <text evidence="1">The sequence shown here is derived from an EMBL/GenBank/DDBJ whole genome shotgun (WGS) entry which is preliminary data.</text>
</comment>
<proteinExistence type="predicted"/>
<keyword evidence="2" id="KW-1185">Reference proteome</keyword>
<accession>A0ACB9MUC3</accession>
<gene>
    <name evidence="1" type="ORF">L6164_020073</name>
</gene>
<sequence length="280" mass="31007">MAATTTICYAPSFKISRANLLKRRSLKLTSFADTLSASRSIFCGGFVIRKAVRGRSGQWVSNTMDELTITYAFRDRDSDEGVRVLEQEAFVDGSSEFQDVEAILNKLSKWIVSGLFGAVILSRHDAEALWFAAGSVLNAVLSTVLKRIFNQERPSALKSDPGMPSSHAQSIFFTVMFAVLSSIEWLGINELSITISALALGLGSYFTYLRVSQQLHTVNQVLVGAVIGSIFSILWYWSWNSFLLDPFISSLLVRIIVVGGSVGICLGFLVYVIRHWLKEE</sequence>